<protein>
    <submittedName>
        <fullName evidence="1">Uncharacterized protein</fullName>
    </submittedName>
</protein>
<proteinExistence type="predicted"/>
<name>A0ACD0NUI7_9BASI</name>
<organism evidence="1 2">
    <name type="scientific">Violaceomyces palustris</name>
    <dbReference type="NCBI Taxonomy" id="1673888"/>
    <lineage>
        <taxon>Eukaryota</taxon>
        <taxon>Fungi</taxon>
        <taxon>Dikarya</taxon>
        <taxon>Basidiomycota</taxon>
        <taxon>Ustilaginomycotina</taxon>
        <taxon>Ustilaginomycetes</taxon>
        <taxon>Violaceomycetales</taxon>
        <taxon>Violaceomycetaceae</taxon>
        <taxon>Violaceomyces</taxon>
    </lineage>
</organism>
<dbReference type="Proteomes" id="UP000245626">
    <property type="component" value="Unassembled WGS sequence"/>
</dbReference>
<evidence type="ECO:0000313" key="1">
    <source>
        <dbReference type="EMBL" id="PWN49502.1"/>
    </source>
</evidence>
<accession>A0ACD0NUI7</accession>
<evidence type="ECO:0000313" key="2">
    <source>
        <dbReference type="Proteomes" id="UP000245626"/>
    </source>
</evidence>
<gene>
    <name evidence="1" type="ORF">IE53DRAFT_317515</name>
</gene>
<dbReference type="EMBL" id="KZ820040">
    <property type="protein sequence ID" value="PWN49502.1"/>
    <property type="molecule type" value="Genomic_DNA"/>
</dbReference>
<sequence>MRQAGGEAASTPASATSGGGEAVITTPGGGIIGGGLGQGVGGAGASLASKTRGKRDNEVELKVPDPEDRGWMPEAPNAEEARDAYSAIVKEIKQFKDKEGRRLAEPLEHCPDPETDPEYYVRIEKPTSISAIEQRIANQEYPTAADFERDVLQLFENARRSFPLGGQTYGDVLILQRLYQQLTKANMKTAYAAKADAAGSMASLVAAAAKEADASRAFSSMPFGPGFASAGTEGELTTRISSKMKTYYEHLNFKGKSFRVGDWVHLMNPSDPSRPIVAQIFKVSRRDDQPGQGWVTVCWYFRPEQTFHPASRKFFKDEVVKTGYFADHQIEDVIEKIMVMFYTKFIRGRPKAEFWDPRSPLYVTESRYNEQQKVFHKIKSWASCVPEEIRKVETPMDYFEKAIPPPPKIDSPFLQGIQGPGALREEDPAAPDAHEFPDLFKESHEESKKRKKGKEREEESVKLRAAENFHALSMQLASRVNPQDYQRIQQLLSGPHAAALDMNQVASSISGADPVLLTRLRASAMASGQQNHPPGAAAQVSSKQGSQPDSQERNTTSAKNGATPNLASVVSAQKGEGHFSMLPEETQKLFSSQPDDQVMWYPAPPLDGPAQQEAQHRGYWQPLSSPTPSLDYMYDLVLRSQKDELSSAESDDHLPLTSTASHGQVPSSSYQLGNATPRALLHVPSPYSSHLELLSPAANGGQSSPYVIGGGGENPEGSGGSLQSLTPFVSQGGWGSEWGDDPQKTADILSGEPCSLDRQS</sequence>
<reference evidence="1 2" key="1">
    <citation type="journal article" date="2018" name="Mol. Biol. Evol.">
        <title>Broad Genomic Sampling Reveals a Smut Pathogenic Ancestry of the Fungal Clade Ustilaginomycotina.</title>
        <authorList>
            <person name="Kijpornyongpan T."/>
            <person name="Mondo S.J."/>
            <person name="Barry K."/>
            <person name="Sandor L."/>
            <person name="Lee J."/>
            <person name="Lipzen A."/>
            <person name="Pangilinan J."/>
            <person name="LaButti K."/>
            <person name="Hainaut M."/>
            <person name="Henrissat B."/>
            <person name="Grigoriev I.V."/>
            <person name="Spatafora J.W."/>
            <person name="Aime M.C."/>
        </authorList>
    </citation>
    <scope>NUCLEOTIDE SEQUENCE [LARGE SCALE GENOMIC DNA]</scope>
    <source>
        <strain evidence="1 2">SA 807</strain>
    </source>
</reference>
<keyword evidence="2" id="KW-1185">Reference proteome</keyword>